<comment type="caution">
    <text evidence="4">The sequence shown here is derived from an EMBL/GenBank/DDBJ whole genome shotgun (WGS) entry which is preliminary data.</text>
</comment>
<gene>
    <name evidence="4" type="ORF">JF76_17190</name>
</gene>
<evidence type="ECO:0000256" key="2">
    <source>
        <dbReference type="ARBA" id="ARBA00022840"/>
    </source>
</evidence>
<dbReference type="InterPro" id="IPR027417">
    <property type="entry name" value="P-loop_NTPase"/>
</dbReference>
<proteinExistence type="predicted"/>
<dbReference type="PATRIC" id="fig|1218493.3.peg.1801"/>
<dbReference type="SUPFAM" id="SSF52540">
    <property type="entry name" value="P-loop containing nucleoside triphosphate hydrolases"/>
    <property type="match status" value="1"/>
</dbReference>
<feature type="domain" description="ABC transporter" evidence="3">
    <location>
        <begin position="2"/>
        <end position="217"/>
    </location>
</feature>
<dbReference type="InterPro" id="IPR017871">
    <property type="entry name" value="ABC_transporter-like_CS"/>
</dbReference>
<dbReference type="STRING" id="1218493.JF76_17190"/>
<dbReference type="PROSITE" id="PS50893">
    <property type="entry name" value="ABC_TRANSPORTER_2"/>
    <property type="match status" value="1"/>
</dbReference>
<dbReference type="PANTHER" id="PTHR42798">
    <property type="entry name" value="LIPOPROTEIN-RELEASING SYSTEM ATP-BINDING PROTEIN LOLD"/>
    <property type="match status" value="1"/>
</dbReference>
<keyword evidence="2" id="KW-0067">ATP-binding</keyword>
<sequence length="217" mass="24129">MIKVEHLTKKFQEKVIFEDINCILETGKTYAIVGKSGAGKTTFLNVLSGLEQPSSGKVVITDLTVNGKNRKKLYRTTFGFIFQNFGLIDTETVKQNLELGLANQKLTRGQKSERMQSALKQVGLEKMPFNQKVYTLSGGEQQRIALARILLKTPKVIFADEPTGSLDSENSQIVLKTLLNNFDPAATIVIATHDPSVWQGCDYLIKIADKKIKIIPN</sequence>
<dbReference type="InterPro" id="IPR003593">
    <property type="entry name" value="AAA+_ATPase"/>
</dbReference>
<dbReference type="Proteomes" id="UP000033533">
    <property type="component" value="Unassembled WGS sequence"/>
</dbReference>
<evidence type="ECO:0000313" key="4">
    <source>
        <dbReference type="EMBL" id="KJY54371.1"/>
    </source>
</evidence>
<dbReference type="OrthoDB" id="9791546at2"/>
<accession>A0A0F4L9V7</accession>
<organism evidence="4 5">
    <name type="scientific">Lactobacillus kullabergensis</name>
    <dbReference type="NCBI Taxonomy" id="1218493"/>
    <lineage>
        <taxon>Bacteria</taxon>
        <taxon>Bacillati</taxon>
        <taxon>Bacillota</taxon>
        <taxon>Bacilli</taxon>
        <taxon>Lactobacillales</taxon>
        <taxon>Lactobacillaceae</taxon>
        <taxon>Lactobacillus</taxon>
    </lineage>
</organism>
<dbReference type="Pfam" id="PF00005">
    <property type="entry name" value="ABC_tran"/>
    <property type="match status" value="1"/>
</dbReference>
<protein>
    <submittedName>
        <fullName evidence="4">ABC superfamily ATP binding cassette transporter, ABC protein</fullName>
    </submittedName>
</protein>
<evidence type="ECO:0000259" key="3">
    <source>
        <dbReference type="PROSITE" id="PS50893"/>
    </source>
</evidence>
<dbReference type="RefSeq" id="WP_045928684.1">
    <property type="nucleotide sequence ID" value="NZ_JBHSZS010000022.1"/>
</dbReference>
<dbReference type="Gene3D" id="3.40.50.300">
    <property type="entry name" value="P-loop containing nucleotide triphosphate hydrolases"/>
    <property type="match status" value="1"/>
</dbReference>
<dbReference type="AlphaFoldDB" id="A0A0F4L9V7"/>
<name>A0A0F4L9V7_9LACO</name>
<dbReference type="HOGENOM" id="CLU_000604_1_22_9"/>
<dbReference type="EMBL" id="JXBY01000027">
    <property type="protein sequence ID" value="KJY54371.1"/>
    <property type="molecule type" value="Genomic_DNA"/>
</dbReference>
<evidence type="ECO:0000256" key="1">
    <source>
        <dbReference type="ARBA" id="ARBA00022741"/>
    </source>
</evidence>
<dbReference type="SMART" id="SM00382">
    <property type="entry name" value="AAA"/>
    <property type="match status" value="1"/>
</dbReference>
<dbReference type="GO" id="GO:0016887">
    <property type="term" value="F:ATP hydrolysis activity"/>
    <property type="evidence" value="ECO:0007669"/>
    <property type="project" value="InterPro"/>
</dbReference>
<reference evidence="4 5" key="1">
    <citation type="submission" date="2014-12" db="EMBL/GenBank/DDBJ databases">
        <title>Comparative genomics of the lactic acid bacteria isolated from the honey bee gut.</title>
        <authorList>
            <person name="Ellegaard K.M."/>
            <person name="Tamarit D."/>
            <person name="Javelind E."/>
            <person name="Olofsson T."/>
            <person name="Andersson S.G."/>
            <person name="Vasquez A."/>
        </authorList>
    </citation>
    <scope>NUCLEOTIDE SEQUENCE [LARGE SCALE GENOMIC DNA]</scope>
    <source>
        <strain evidence="4 5">Biut2</strain>
    </source>
</reference>
<dbReference type="InterPro" id="IPR003439">
    <property type="entry name" value="ABC_transporter-like_ATP-bd"/>
</dbReference>
<dbReference type="PROSITE" id="PS00211">
    <property type="entry name" value="ABC_TRANSPORTER_1"/>
    <property type="match status" value="1"/>
</dbReference>
<dbReference type="GO" id="GO:0005524">
    <property type="term" value="F:ATP binding"/>
    <property type="evidence" value="ECO:0007669"/>
    <property type="project" value="UniProtKB-KW"/>
</dbReference>
<keyword evidence="1" id="KW-0547">Nucleotide-binding</keyword>
<evidence type="ECO:0000313" key="5">
    <source>
        <dbReference type="Proteomes" id="UP000033533"/>
    </source>
</evidence>
<dbReference type="PANTHER" id="PTHR42798:SF4">
    <property type="entry name" value="ABC TRANSPORTER DOMAIN-CONTAINING PROTEIN"/>
    <property type="match status" value="1"/>
</dbReference>